<feature type="region of interest" description="Disordered" evidence="1">
    <location>
        <begin position="132"/>
        <end position="195"/>
    </location>
</feature>
<evidence type="ECO:0000256" key="1">
    <source>
        <dbReference type="SAM" id="MobiDB-lite"/>
    </source>
</evidence>
<protein>
    <submittedName>
        <fullName evidence="2">Uncharacterized protein</fullName>
    </submittedName>
</protein>
<name>A0A5A9NXX2_9TELE</name>
<dbReference type="AlphaFoldDB" id="A0A5A9NXX2"/>
<sequence>MARRKEEEDFDEMEKRSQISNYSRTSRQSVANTLALIARAKAEAGRAEFAFAREDAELMKQQAILNTSLHELKLARAAAAASAEAESLEAAAEEEYELSNSLHENVAMQIPIIRPVYQPNRSAKADDTVNSVTFSQSDARPQTTTNSPVHQPSMDISEAKRFEKQGNASSSEISDHEFIEPTRHHSPGGEVTWIPSQSPMLERQTSDHSCKRLCPGVRVAANCLIND</sequence>
<feature type="compositionally biased region" description="Basic and acidic residues" evidence="1">
    <location>
        <begin position="173"/>
        <end position="183"/>
    </location>
</feature>
<dbReference type="EMBL" id="SOYY01000011">
    <property type="protein sequence ID" value="KAA0714632.1"/>
    <property type="molecule type" value="Genomic_DNA"/>
</dbReference>
<feature type="compositionally biased region" description="Basic and acidic residues" evidence="1">
    <location>
        <begin position="1"/>
        <end position="17"/>
    </location>
</feature>
<evidence type="ECO:0000313" key="2">
    <source>
        <dbReference type="EMBL" id="KAA0714632.1"/>
    </source>
</evidence>
<accession>A0A5A9NXX2</accession>
<feature type="region of interest" description="Disordered" evidence="1">
    <location>
        <begin position="1"/>
        <end position="27"/>
    </location>
</feature>
<organism evidence="2 3">
    <name type="scientific">Triplophysa tibetana</name>
    <dbReference type="NCBI Taxonomy" id="1572043"/>
    <lineage>
        <taxon>Eukaryota</taxon>
        <taxon>Metazoa</taxon>
        <taxon>Chordata</taxon>
        <taxon>Craniata</taxon>
        <taxon>Vertebrata</taxon>
        <taxon>Euteleostomi</taxon>
        <taxon>Actinopterygii</taxon>
        <taxon>Neopterygii</taxon>
        <taxon>Teleostei</taxon>
        <taxon>Ostariophysi</taxon>
        <taxon>Cypriniformes</taxon>
        <taxon>Nemacheilidae</taxon>
        <taxon>Triplophysa</taxon>
    </lineage>
</organism>
<comment type="caution">
    <text evidence="2">The sequence shown here is derived from an EMBL/GenBank/DDBJ whole genome shotgun (WGS) entry which is preliminary data.</text>
</comment>
<feature type="compositionally biased region" description="Polar residues" evidence="1">
    <location>
        <begin position="132"/>
        <end position="150"/>
    </location>
</feature>
<proteinExistence type="predicted"/>
<feature type="compositionally biased region" description="Polar residues" evidence="1">
    <location>
        <begin position="18"/>
        <end position="27"/>
    </location>
</feature>
<keyword evidence="3" id="KW-1185">Reference proteome</keyword>
<dbReference type="Proteomes" id="UP000324632">
    <property type="component" value="Chromosome 11"/>
</dbReference>
<evidence type="ECO:0000313" key="3">
    <source>
        <dbReference type="Proteomes" id="UP000324632"/>
    </source>
</evidence>
<gene>
    <name evidence="2" type="ORF">E1301_Tti017114</name>
</gene>
<reference evidence="2 3" key="1">
    <citation type="journal article" date="2019" name="Mol. Ecol. Resour.">
        <title>Chromosome-level genome assembly of Triplophysa tibetana, a fish adapted to the harsh high-altitude environment of the Tibetan Plateau.</title>
        <authorList>
            <person name="Yang X."/>
            <person name="Liu H."/>
            <person name="Ma Z."/>
            <person name="Zou Y."/>
            <person name="Zou M."/>
            <person name="Mao Y."/>
            <person name="Li X."/>
            <person name="Wang H."/>
            <person name="Chen T."/>
            <person name="Wang W."/>
            <person name="Yang R."/>
        </authorList>
    </citation>
    <scope>NUCLEOTIDE SEQUENCE [LARGE SCALE GENOMIC DNA]</scope>
    <source>
        <strain evidence="2">TTIB1903HZAU</strain>
        <tissue evidence="2">Muscle</tissue>
    </source>
</reference>